<dbReference type="PANTHER" id="PTHR11733:SF167">
    <property type="entry name" value="FI17812P1-RELATED"/>
    <property type="match status" value="1"/>
</dbReference>
<keyword evidence="11" id="KW-1185">Reference proteome</keyword>
<dbReference type="Pfam" id="PF05649">
    <property type="entry name" value="Peptidase_M13_N"/>
    <property type="match status" value="1"/>
</dbReference>
<proteinExistence type="inferred from homology"/>
<evidence type="ECO:0000313" key="10">
    <source>
        <dbReference type="EMBL" id="SDB27550.1"/>
    </source>
</evidence>
<dbReference type="Pfam" id="PF01431">
    <property type="entry name" value="Peptidase_M13"/>
    <property type="match status" value="1"/>
</dbReference>
<name>A0A1G6C3W1_9STRE</name>
<sequence>MKKRTKIILASTGAVAVLVLGTGGYMVYRAIVPRDIAIDDNASAQSNFYQYINKDWLKTTEIPSDQGIQNAFGEISDAIEDNLKKDVKDWVSGKVETTSNDQKEFVELYQLATDFKQREKDGVEPVKVYLDRIEKLSSFEEFKEAIPDLILENFYLPFSIVVSSNPHDSTAHMIDLSGPTTILPDVSYYQNEATKKQLLSVYQKSAEKVLTLMDYSEEEAKSLVEDTIAFDASIVPYMPSSEELSEIENSVNVTASSEVKKFSKTLAFDQFINQLVGQEVDEINVSTPKYMKAVDKIVNEKNFKLMKSWILVSEAMSSAPALTEDLRQASSEFGKFLTGVAETPSKTDSAFTATTNVFAETISVHYGQKYFGQAAKDDVTSMIDGIIEVYKSRLSQNDWLSEDTKTAAVRKLDSMNYYIGYPEEVSEATKEIDIDPEKTYYENLVMLGRDAITYNFAKYNEPVDKSQWGMPSYMVNAYYTPIENAIYFPAAILQAPFYDAKQSKAENYGGIGAVIGHEITHAFDNNGAQFDEKGDMQDWWTKEDYKAFEAKTKEMENLFDGIEIYGSKVNGKLTVSENIADAGGLSASFEALKKVESQADDKEYFENWARIWRQKSTEQIAQYLMTVDTHAPNELRANVQLKNFSAFYQSYDIKEDDPMYLAEKDRVSIW</sequence>
<dbReference type="GO" id="GO:0005886">
    <property type="term" value="C:plasma membrane"/>
    <property type="evidence" value="ECO:0007669"/>
    <property type="project" value="TreeGrafter"/>
</dbReference>
<evidence type="ECO:0000256" key="2">
    <source>
        <dbReference type="ARBA" id="ARBA00007357"/>
    </source>
</evidence>
<organism evidence="10 11">
    <name type="scientific">Streptococcus henryi</name>
    <dbReference type="NCBI Taxonomy" id="439219"/>
    <lineage>
        <taxon>Bacteria</taxon>
        <taxon>Bacillati</taxon>
        <taxon>Bacillota</taxon>
        <taxon>Bacilli</taxon>
        <taxon>Lactobacillales</taxon>
        <taxon>Streptococcaceae</taxon>
        <taxon>Streptococcus</taxon>
    </lineage>
</organism>
<keyword evidence="7" id="KW-0482">Metalloprotease</keyword>
<dbReference type="Gene3D" id="1.10.1380.10">
    <property type="entry name" value="Neutral endopeptidase , domain2"/>
    <property type="match status" value="1"/>
</dbReference>
<dbReference type="InterPro" id="IPR018497">
    <property type="entry name" value="Peptidase_M13_C"/>
</dbReference>
<evidence type="ECO:0000256" key="5">
    <source>
        <dbReference type="ARBA" id="ARBA00022801"/>
    </source>
</evidence>
<evidence type="ECO:0000259" key="9">
    <source>
        <dbReference type="Pfam" id="PF05649"/>
    </source>
</evidence>
<dbReference type="PANTHER" id="PTHR11733">
    <property type="entry name" value="ZINC METALLOPROTEASE FAMILY M13 NEPRILYSIN-RELATED"/>
    <property type="match status" value="1"/>
</dbReference>
<dbReference type="RefSeq" id="WP_074486143.1">
    <property type="nucleotide sequence ID" value="NZ_FMXP01000017.1"/>
</dbReference>
<keyword evidence="3" id="KW-0645">Protease</keyword>
<evidence type="ECO:0000256" key="7">
    <source>
        <dbReference type="ARBA" id="ARBA00023049"/>
    </source>
</evidence>
<dbReference type="GO" id="GO:0046872">
    <property type="term" value="F:metal ion binding"/>
    <property type="evidence" value="ECO:0007669"/>
    <property type="project" value="UniProtKB-KW"/>
</dbReference>
<dbReference type="InterPro" id="IPR024079">
    <property type="entry name" value="MetalloPept_cat_dom_sf"/>
</dbReference>
<dbReference type="Gene3D" id="3.40.390.10">
    <property type="entry name" value="Collagenase (Catalytic Domain)"/>
    <property type="match status" value="1"/>
</dbReference>
<evidence type="ECO:0000256" key="1">
    <source>
        <dbReference type="ARBA" id="ARBA00001947"/>
    </source>
</evidence>
<dbReference type="InterPro" id="IPR000718">
    <property type="entry name" value="Peptidase_M13"/>
</dbReference>
<dbReference type="GO" id="GO:0004222">
    <property type="term" value="F:metalloendopeptidase activity"/>
    <property type="evidence" value="ECO:0007669"/>
    <property type="project" value="InterPro"/>
</dbReference>
<evidence type="ECO:0000256" key="4">
    <source>
        <dbReference type="ARBA" id="ARBA00022723"/>
    </source>
</evidence>
<evidence type="ECO:0000256" key="6">
    <source>
        <dbReference type="ARBA" id="ARBA00022833"/>
    </source>
</evidence>
<feature type="domain" description="Peptidase M13 C-terminal" evidence="8">
    <location>
        <begin position="476"/>
        <end position="667"/>
    </location>
</feature>
<dbReference type="EMBL" id="FMXP01000017">
    <property type="protein sequence ID" value="SDB27550.1"/>
    <property type="molecule type" value="Genomic_DNA"/>
</dbReference>
<evidence type="ECO:0000259" key="8">
    <source>
        <dbReference type="Pfam" id="PF01431"/>
    </source>
</evidence>
<dbReference type="STRING" id="439219.SAMN02910293_01382"/>
<gene>
    <name evidence="10" type="ORF">SAMN02910293_01382</name>
</gene>
<comment type="cofactor">
    <cofactor evidence="1">
        <name>Zn(2+)</name>
        <dbReference type="ChEBI" id="CHEBI:29105"/>
    </cofactor>
</comment>
<dbReference type="SUPFAM" id="SSF55486">
    <property type="entry name" value="Metalloproteases ('zincins'), catalytic domain"/>
    <property type="match status" value="1"/>
</dbReference>
<keyword evidence="6" id="KW-0862">Zinc</keyword>
<reference evidence="10 11" key="1">
    <citation type="submission" date="2016-10" db="EMBL/GenBank/DDBJ databases">
        <authorList>
            <person name="de Groot N.N."/>
        </authorList>
    </citation>
    <scope>NUCLEOTIDE SEQUENCE [LARGE SCALE GENOMIC DNA]</scope>
    <source>
        <strain evidence="10 11">A-4</strain>
    </source>
</reference>
<accession>A0A1G6C3W1</accession>
<dbReference type="PROSITE" id="PS51885">
    <property type="entry name" value="NEPRILYSIN"/>
    <property type="match status" value="1"/>
</dbReference>
<dbReference type="AlphaFoldDB" id="A0A1G6C3W1"/>
<keyword evidence="4" id="KW-0479">Metal-binding</keyword>
<comment type="similarity">
    <text evidence="2">Belongs to the peptidase M13 family.</text>
</comment>
<feature type="domain" description="Peptidase M13 N-terminal" evidence="9">
    <location>
        <begin position="45"/>
        <end position="422"/>
    </location>
</feature>
<evidence type="ECO:0000256" key="3">
    <source>
        <dbReference type="ARBA" id="ARBA00022670"/>
    </source>
</evidence>
<protein>
    <submittedName>
        <fullName evidence="10">Putative endopeptidase</fullName>
    </submittedName>
</protein>
<dbReference type="GO" id="GO:0016485">
    <property type="term" value="P:protein processing"/>
    <property type="evidence" value="ECO:0007669"/>
    <property type="project" value="TreeGrafter"/>
</dbReference>
<dbReference type="PRINTS" id="PR00786">
    <property type="entry name" value="NEPRILYSIN"/>
</dbReference>
<dbReference type="InterPro" id="IPR042089">
    <property type="entry name" value="Peptidase_M13_dom_2"/>
</dbReference>
<dbReference type="Proteomes" id="UP000182508">
    <property type="component" value="Unassembled WGS sequence"/>
</dbReference>
<dbReference type="CDD" id="cd08662">
    <property type="entry name" value="M13"/>
    <property type="match status" value="1"/>
</dbReference>
<dbReference type="eggNOG" id="COG3590">
    <property type="taxonomic scope" value="Bacteria"/>
</dbReference>
<evidence type="ECO:0000313" key="11">
    <source>
        <dbReference type="Proteomes" id="UP000182508"/>
    </source>
</evidence>
<keyword evidence="5" id="KW-0378">Hydrolase</keyword>
<dbReference type="InterPro" id="IPR008753">
    <property type="entry name" value="Peptidase_M13_N"/>
</dbReference>